<keyword evidence="3 7" id="KW-0808">Transferase</keyword>
<dbReference type="AlphaFoldDB" id="I3TER6"/>
<dbReference type="PROSITE" id="PS51684">
    <property type="entry name" value="SAM_MT_TRM5_TYW2"/>
    <property type="match status" value="1"/>
</dbReference>
<organism evidence="7 8">
    <name type="scientific">Thermogladius calderae (strain DSM 22663 / VKM B-2946 / 1633)</name>
    <dbReference type="NCBI Taxonomy" id="1184251"/>
    <lineage>
        <taxon>Archaea</taxon>
        <taxon>Thermoproteota</taxon>
        <taxon>Thermoprotei</taxon>
        <taxon>Desulfurococcales</taxon>
        <taxon>Desulfurococcaceae</taxon>
        <taxon>Thermogladius</taxon>
    </lineage>
</organism>
<dbReference type="PANTHER" id="PTHR23245">
    <property type="entry name" value="TRNA METHYLTRANSFERASE"/>
    <property type="match status" value="1"/>
</dbReference>
<dbReference type="Pfam" id="PF25133">
    <property type="entry name" value="TYW2_N_2"/>
    <property type="match status" value="1"/>
</dbReference>
<evidence type="ECO:0000256" key="5">
    <source>
        <dbReference type="ARBA" id="ARBA00022694"/>
    </source>
</evidence>
<dbReference type="EMBL" id="CP003531">
    <property type="protein sequence ID" value="AFK51254.1"/>
    <property type="molecule type" value="Genomic_DNA"/>
</dbReference>
<dbReference type="CDD" id="cd02440">
    <property type="entry name" value="AdoMet_MTases"/>
    <property type="match status" value="1"/>
</dbReference>
<feature type="domain" description="SAM-dependent methyltransferase TRM5/TYW2-type" evidence="6">
    <location>
        <begin position="31"/>
        <end position="291"/>
    </location>
</feature>
<proteinExistence type="predicted"/>
<keyword evidence="4" id="KW-0949">S-adenosyl-L-methionine</keyword>
<name>I3TER6_THEC1</name>
<sequence>MGVTLSRGKILRKLASETLGEELASKLWGRIEFVGDIALIRIPPGIEADALKQLAERILEEFKYVKSVWGGHPGVQGEYRLRKYVHLAGEPRSETVYKEHGCLFKVDITKVYVSPVLGYEHKRVAGLVRPGEVVLNMYAGAGLFSIIIAKHSRPSKVYSVDINPDAYKYMVENVRLNKVEGVVEPILGDAVRVIQERLAGSSDRVLMPYPDIALDHLPYAIMALRDGRGVVHVYLHVKAAKGEDHFEKAASLLSRRLGEIGVQWFNVANKRVVRMVGPRVYQVVLDVEVKSF</sequence>
<dbReference type="HOGENOM" id="CLU_022610_0_0_2"/>
<dbReference type="Pfam" id="PF02475">
    <property type="entry name" value="TRM5-TYW2_MTfase"/>
    <property type="match status" value="1"/>
</dbReference>
<dbReference type="PANTHER" id="PTHR23245:SF36">
    <property type="entry name" value="TRNA (GUANINE(37)-N1)-METHYLTRANSFERASE"/>
    <property type="match status" value="1"/>
</dbReference>
<dbReference type="InterPro" id="IPR029063">
    <property type="entry name" value="SAM-dependent_MTases_sf"/>
</dbReference>
<reference evidence="7 8" key="1">
    <citation type="journal article" date="2012" name="J. Bacteriol.">
        <title>Complete genome sequence of the hyperthermophilic cellulolytic Crenarchaeon 'Thermogladius cellulolyticus' 1633.</title>
        <authorList>
            <person name="Mardanov A.V."/>
            <person name="Kochetkova T.V."/>
            <person name="Beletsky A.V."/>
            <person name="Bonch-Osmolovskaya E.A."/>
            <person name="Ravin N.V."/>
            <person name="Skryabin K.G."/>
        </authorList>
    </citation>
    <scope>NUCLEOTIDE SEQUENCE [LARGE SCALE GENOMIC DNA]</scope>
    <source>
        <strain evidence="8">DSM 22663 / VKM B-2946 / 1633</strain>
    </source>
</reference>
<dbReference type="GO" id="GO:0002939">
    <property type="term" value="P:tRNA N1-guanine methylation"/>
    <property type="evidence" value="ECO:0007669"/>
    <property type="project" value="TreeGrafter"/>
</dbReference>
<dbReference type="KEGG" id="thg:TCELL_0830"/>
<evidence type="ECO:0000256" key="2">
    <source>
        <dbReference type="ARBA" id="ARBA00022603"/>
    </source>
</evidence>
<dbReference type="InterPro" id="IPR056744">
    <property type="entry name" value="TRM5/TYW2-like_N"/>
</dbReference>
<dbReference type="SUPFAM" id="SSF53335">
    <property type="entry name" value="S-adenosyl-L-methionine-dependent methyltransferases"/>
    <property type="match status" value="1"/>
</dbReference>
<keyword evidence="8" id="KW-1185">Reference proteome</keyword>
<keyword evidence="2 7" id="KW-0489">Methyltransferase</keyword>
<evidence type="ECO:0000313" key="7">
    <source>
        <dbReference type="EMBL" id="AFK51254.1"/>
    </source>
</evidence>
<dbReference type="InterPro" id="IPR030382">
    <property type="entry name" value="MeTrfase_TRM5/TYW2"/>
</dbReference>
<evidence type="ECO:0000256" key="4">
    <source>
        <dbReference type="ARBA" id="ARBA00022691"/>
    </source>
</evidence>
<dbReference type="GO" id="GO:0005737">
    <property type="term" value="C:cytoplasm"/>
    <property type="evidence" value="ECO:0007669"/>
    <property type="project" value="TreeGrafter"/>
</dbReference>
<dbReference type="GO" id="GO:0008175">
    <property type="term" value="F:tRNA methyltransferase activity"/>
    <property type="evidence" value="ECO:0007669"/>
    <property type="project" value="TreeGrafter"/>
</dbReference>
<keyword evidence="5" id="KW-0819">tRNA processing</keyword>
<dbReference type="Gene3D" id="3.30.300.110">
    <property type="entry name" value="Met-10+ protein-like domains"/>
    <property type="match status" value="1"/>
</dbReference>
<dbReference type="Proteomes" id="UP000005270">
    <property type="component" value="Chromosome"/>
</dbReference>
<evidence type="ECO:0000313" key="8">
    <source>
        <dbReference type="Proteomes" id="UP000005270"/>
    </source>
</evidence>
<protein>
    <submittedName>
        <fullName evidence="7">Methyltransferase</fullName>
    </submittedName>
</protein>
<dbReference type="InterPro" id="IPR056743">
    <property type="entry name" value="TRM5-TYW2-like_MTfase"/>
</dbReference>
<dbReference type="eggNOG" id="arCOG00033">
    <property type="taxonomic scope" value="Archaea"/>
</dbReference>
<dbReference type="InParanoid" id="I3TER6"/>
<dbReference type="STRING" id="1184251.TCELL_0830"/>
<evidence type="ECO:0000256" key="1">
    <source>
        <dbReference type="ARBA" id="ARBA00022490"/>
    </source>
</evidence>
<keyword evidence="1" id="KW-0963">Cytoplasm</keyword>
<evidence type="ECO:0000256" key="3">
    <source>
        <dbReference type="ARBA" id="ARBA00022679"/>
    </source>
</evidence>
<gene>
    <name evidence="7" type="ordered locus">TCELL_0830</name>
</gene>
<evidence type="ECO:0000259" key="6">
    <source>
        <dbReference type="PROSITE" id="PS51684"/>
    </source>
</evidence>
<dbReference type="Gene3D" id="3.40.50.150">
    <property type="entry name" value="Vaccinia Virus protein VP39"/>
    <property type="match status" value="1"/>
</dbReference>
<accession>I3TER6</accession>